<name>A0AAN7K7P2_9MYRT</name>
<proteinExistence type="predicted"/>
<dbReference type="EMBL" id="JAXIOK010000012">
    <property type="protein sequence ID" value="KAK4758185.1"/>
    <property type="molecule type" value="Genomic_DNA"/>
</dbReference>
<protein>
    <submittedName>
        <fullName evidence="1">Uncharacterized protein</fullName>
    </submittedName>
</protein>
<accession>A0AAN7K7P2</accession>
<dbReference type="Proteomes" id="UP001345219">
    <property type="component" value="Chromosome 15"/>
</dbReference>
<organism evidence="1 2">
    <name type="scientific">Trapa incisa</name>
    <dbReference type="NCBI Taxonomy" id="236973"/>
    <lineage>
        <taxon>Eukaryota</taxon>
        <taxon>Viridiplantae</taxon>
        <taxon>Streptophyta</taxon>
        <taxon>Embryophyta</taxon>
        <taxon>Tracheophyta</taxon>
        <taxon>Spermatophyta</taxon>
        <taxon>Magnoliopsida</taxon>
        <taxon>eudicotyledons</taxon>
        <taxon>Gunneridae</taxon>
        <taxon>Pentapetalae</taxon>
        <taxon>rosids</taxon>
        <taxon>malvids</taxon>
        <taxon>Myrtales</taxon>
        <taxon>Lythraceae</taxon>
        <taxon>Trapa</taxon>
    </lineage>
</organism>
<keyword evidence="2" id="KW-1185">Reference proteome</keyword>
<sequence length="110" mass="11962">MSSCFESKWKAFTRIFSRLACGGACLAPIRSSRAGIRRSLTRALGSTSPAIKIIGHSVDLGNSNLSGHLVPELGKLEHLQYLKPLIVSCMVHPAIEAFAWGLGLLRKECR</sequence>
<reference evidence="1 2" key="1">
    <citation type="journal article" date="2023" name="Hortic Res">
        <title>Pangenome of water caltrop reveals structural variations and asymmetric subgenome divergence after allopolyploidization.</title>
        <authorList>
            <person name="Zhang X."/>
            <person name="Chen Y."/>
            <person name="Wang L."/>
            <person name="Yuan Y."/>
            <person name="Fang M."/>
            <person name="Shi L."/>
            <person name="Lu R."/>
            <person name="Comes H.P."/>
            <person name="Ma Y."/>
            <person name="Chen Y."/>
            <person name="Huang G."/>
            <person name="Zhou Y."/>
            <person name="Zheng Z."/>
            <person name="Qiu Y."/>
        </authorList>
    </citation>
    <scope>NUCLEOTIDE SEQUENCE [LARGE SCALE GENOMIC DNA]</scope>
    <source>
        <tissue evidence="1">Roots</tissue>
    </source>
</reference>
<dbReference type="AlphaFoldDB" id="A0AAN7K7P2"/>
<gene>
    <name evidence="1" type="ORF">SAY87_019486</name>
</gene>
<evidence type="ECO:0000313" key="2">
    <source>
        <dbReference type="Proteomes" id="UP001345219"/>
    </source>
</evidence>
<comment type="caution">
    <text evidence="1">The sequence shown here is derived from an EMBL/GenBank/DDBJ whole genome shotgun (WGS) entry which is preliminary data.</text>
</comment>
<evidence type="ECO:0000313" key="1">
    <source>
        <dbReference type="EMBL" id="KAK4758185.1"/>
    </source>
</evidence>